<dbReference type="SUPFAM" id="SSF52540">
    <property type="entry name" value="P-loop containing nucleoside triphosphate hydrolases"/>
    <property type="match status" value="1"/>
</dbReference>
<dbReference type="PANTHER" id="PTHR14932:SF1">
    <property type="entry name" value="RAB-LIKE PROTEIN 6"/>
    <property type="match status" value="1"/>
</dbReference>
<dbReference type="SMART" id="SM00175">
    <property type="entry name" value="RAB"/>
    <property type="match status" value="1"/>
</dbReference>
<feature type="region of interest" description="Disordered" evidence="1">
    <location>
        <begin position="295"/>
        <end position="318"/>
    </location>
</feature>
<feature type="compositionally biased region" description="Basic residues" evidence="1">
    <location>
        <begin position="550"/>
        <end position="559"/>
    </location>
</feature>
<feature type="region of interest" description="Disordered" evidence="1">
    <location>
        <begin position="496"/>
        <end position="601"/>
    </location>
</feature>
<dbReference type="Gene3D" id="3.40.50.300">
    <property type="entry name" value="P-loop containing nucleotide triphosphate hydrolases"/>
    <property type="match status" value="1"/>
</dbReference>
<dbReference type="Pfam" id="PF00071">
    <property type="entry name" value="Ras"/>
    <property type="match status" value="1"/>
</dbReference>
<feature type="compositionally biased region" description="Polar residues" evidence="1">
    <location>
        <begin position="420"/>
        <end position="430"/>
    </location>
</feature>
<name>A0A1B6CF37_9HEMI</name>
<feature type="compositionally biased region" description="Polar residues" evidence="1">
    <location>
        <begin position="295"/>
        <end position="305"/>
    </location>
</feature>
<gene>
    <name evidence="2" type="ORF">g.6692</name>
</gene>
<dbReference type="Pfam" id="PF08477">
    <property type="entry name" value="Roc"/>
    <property type="match status" value="1"/>
</dbReference>
<dbReference type="InterPro" id="IPR040385">
    <property type="entry name" value="RABL6"/>
</dbReference>
<protein>
    <recommendedName>
        <fullName evidence="3">Rab-like protein 6</fullName>
    </recommendedName>
</protein>
<evidence type="ECO:0000256" key="1">
    <source>
        <dbReference type="SAM" id="MobiDB-lite"/>
    </source>
</evidence>
<sequence length="601" mass="66647">MFSALKRLTGKSENGSPNTRGHQTMSHNLQRKFAKGVQYNMKIIIKGDRNTGKTSLFHRLQGKKFIEQYTPTEEIQVASIQWNYKAADDIVKVEVWDVVDKGKKRIPLDGLKLGDSPTNNELAVGHALDAEFLDVYKGTNGVILILDITKNWSFEYVEKEIVKIPSHIPVMILGNHCDMAHHRTVTSDHVLFFIDSIQRPAGSAQIRYAEASMSNGFGLKLLHKFFCLPFLQLQRETLLGQLERNQTETDITVQELDLYQQSDEANYEKFLEQLSLKRRQAAEVNAINAPTLSNSQSIQHLTPSSVRPPLNTELSKSRSLSVPEVRLAAPPAQPFPQRAAPPARQIGDGTAMPSDKANANNGLISKIFGKPKDGIEEKSFGSHGYSQVGTTPVIEGWVTSVEEFVPDGGELDKSFLEEPVSTQSVNQSRVSEMPDSDSEVESGNPLVAGFQDDLDSDDILSPSAEAEKELPTNTTVTTAIIENDFKKNEKEKLVPTSITGQAIDEWMGGVTGRVSPEGGEDSGHGGADSPDSSARLQSHKTKEKSEKSTKSKHHKKKLSKERECSGKEEKKSRKKKPSKRKEEHDELEEFLSSHDGTYETL</sequence>
<dbReference type="PROSITE" id="PS51419">
    <property type="entry name" value="RAB"/>
    <property type="match status" value="1"/>
</dbReference>
<dbReference type="AlphaFoldDB" id="A0A1B6CF37"/>
<evidence type="ECO:0000313" key="2">
    <source>
        <dbReference type="EMBL" id="JAS12013.1"/>
    </source>
</evidence>
<dbReference type="GO" id="GO:0003924">
    <property type="term" value="F:GTPase activity"/>
    <property type="evidence" value="ECO:0007669"/>
    <property type="project" value="InterPro"/>
</dbReference>
<dbReference type="InterPro" id="IPR027417">
    <property type="entry name" value="P-loop_NTPase"/>
</dbReference>
<feature type="compositionally biased region" description="Polar residues" evidence="1">
    <location>
        <begin position="11"/>
        <end position="25"/>
    </location>
</feature>
<dbReference type="PRINTS" id="PR00449">
    <property type="entry name" value="RASTRNSFRMNG"/>
</dbReference>
<proteinExistence type="predicted"/>
<dbReference type="EMBL" id="GEDC01025285">
    <property type="protein sequence ID" value="JAS12013.1"/>
    <property type="molecule type" value="Transcribed_RNA"/>
</dbReference>
<evidence type="ECO:0008006" key="3">
    <source>
        <dbReference type="Google" id="ProtNLM"/>
    </source>
</evidence>
<feature type="region of interest" description="Disordered" evidence="1">
    <location>
        <begin position="1"/>
        <end position="25"/>
    </location>
</feature>
<organism evidence="2">
    <name type="scientific">Clastoptera arizonana</name>
    <name type="common">Arizona spittle bug</name>
    <dbReference type="NCBI Taxonomy" id="38151"/>
    <lineage>
        <taxon>Eukaryota</taxon>
        <taxon>Metazoa</taxon>
        <taxon>Ecdysozoa</taxon>
        <taxon>Arthropoda</taxon>
        <taxon>Hexapoda</taxon>
        <taxon>Insecta</taxon>
        <taxon>Pterygota</taxon>
        <taxon>Neoptera</taxon>
        <taxon>Paraneoptera</taxon>
        <taxon>Hemiptera</taxon>
        <taxon>Auchenorrhyncha</taxon>
        <taxon>Cercopoidea</taxon>
        <taxon>Clastopteridae</taxon>
        <taxon>Clastoptera</taxon>
    </lineage>
</organism>
<dbReference type="InterPro" id="IPR001806">
    <property type="entry name" value="Small_GTPase"/>
</dbReference>
<dbReference type="PANTHER" id="PTHR14932">
    <property type="entry name" value="RAS GTPASE-RELATED"/>
    <property type="match status" value="1"/>
</dbReference>
<reference evidence="2" key="1">
    <citation type="submission" date="2015-12" db="EMBL/GenBank/DDBJ databases">
        <title>De novo transcriptome assembly of four potential Pierce s Disease insect vectors from Arizona vineyards.</title>
        <authorList>
            <person name="Tassone E.E."/>
        </authorList>
    </citation>
    <scope>NUCLEOTIDE SEQUENCE</scope>
</reference>
<dbReference type="GO" id="GO:0005634">
    <property type="term" value="C:nucleus"/>
    <property type="evidence" value="ECO:0007669"/>
    <property type="project" value="TreeGrafter"/>
</dbReference>
<dbReference type="GO" id="GO:0005829">
    <property type="term" value="C:cytosol"/>
    <property type="evidence" value="ECO:0007669"/>
    <property type="project" value="TreeGrafter"/>
</dbReference>
<feature type="compositionally biased region" description="Basic and acidic residues" evidence="1">
    <location>
        <begin position="560"/>
        <end position="571"/>
    </location>
</feature>
<dbReference type="GO" id="GO:0005525">
    <property type="term" value="F:GTP binding"/>
    <property type="evidence" value="ECO:0007669"/>
    <property type="project" value="InterPro"/>
</dbReference>
<feature type="region of interest" description="Disordered" evidence="1">
    <location>
        <begin position="418"/>
        <end position="475"/>
    </location>
</feature>
<accession>A0A1B6CF37</accession>